<evidence type="ECO:0000313" key="2">
    <source>
        <dbReference type="Proteomes" id="UP000694660"/>
    </source>
</evidence>
<gene>
    <name evidence="1" type="ORF">I8J34_19170</name>
</gene>
<comment type="caution">
    <text evidence="1">The sequence shown here is derived from an EMBL/GenBank/DDBJ whole genome shotgun (WGS) entry which is preliminary data.</text>
</comment>
<accession>A0A944HAC0</accession>
<protein>
    <submittedName>
        <fullName evidence="1">Mobilization protein</fullName>
    </submittedName>
</protein>
<dbReference type="Proteomes" id="UP000694660">
    <property type="component" value="Unassembled WGS sequence"/>
</dbReference>
<proteinExistence type="predicted"/>
<keyword evidence="2" id="KW-1185">Reference proteome</keyword>
<dbReference type="InterPro" id="IPR027417">
    <property type="entry name" value="P-loop_NTPase"/>
</dbReference>
<dbReference type="EMBL" id="JAEKFT010000027">
    <property type="protein sequence ID" value="MBT0963310.1"/>
    <property type="molecule type" value="Genomic_DNA"/>
</dbReference>
<dbReference type="AlphaFoldDB" id="A0A944HAC0"/>
<dbReference type="Gene3D" id="3.40.50.300">
    <property type="entry name" value="P-loop containing nucleotide triphosphate hydrolases"/>
    <property type="match status" value="1"/>
</dbReference>
<evidence type="ECO:0000313" key="1">
    <source>
        <dbReference type="EMBL" id="MBT0963310.1"/>
    </source>
</evidence>
<organism evidence="1 2">
    <name type="scientific">Denitromonas iodatirespirans</name>
    <dbReference type="NCBI Taxonomy" id="2795389"/>
    <lineage>
        <taxon>Bacteria</taxon>
        <taxon>Pseudomonadati</taxon>
        <taxon>Pseudomonadota</taxon>
        <taxon>Betaproteobacteria</taxon>
        <taxon>Rhodocyclales</taxon>
        <taxon>Zoogloeaceae</taxon>
        <taxon>Denitromonas</taxon>
    </lineage>
</organism>
<reference evidence="2" key="1">
    <citation type="journal article" date="2022" name="ISME J.">
        <title>Genetic and phylogenetic analysis of dissimilatory iodate-reducing bacteria identifies potential niches across the world's oceans.</title>
        <authorList>
            <person name="Reyes-Umana V."/>
            <person name="Henning Z."/>
            <person name="Lee K."/>
            <person name="Barnum T.P."/>
            <person name="Coates J.D."/>
        </authorList>
    </citation>
    <scope>NUCLEOTIDE SEQUENCE [LARGE SCALE GENOMIC DNA]</scope>
    <source>
        <strain evidence="2">IR12</strain>
    </source>
</reference>
<name>A0A944HAC0_DENI1</name>
<sequence>MSSLNLIGGEKGGVGKSVTARVLAQYFIDKGRPFVGFDTDRSHTSFTRFYADYAAPVIVDTYEGLDLIATVFDEPPPDDGEAPSVIVDLAAQTAAPLARWVKDSDLLTLLDEMGVTVNYWHLADAGADSVSLLNRLIDTYGAGLNYIVVKNLGRGSDFSQLDNSAALQGALALGARVISLPELHEASMRKIDRQSASFWAAVNLRSGPEALGLLERQRVKTWLRAIYERFDELPV</sequence>
<dbReference type="SUPFAM" id="SSF52540">
    <property type="entry name" value="P-loop containing nucleoside triphosphate hydrolases"/>
    <property type="match status" value="1"/>
</dbReference>
<dbReference type="RefSeq" id="WP_214363246.1">
    <property type="nucleotide sequence ID" value="NZ_JAEKFT010000027.1"/>
</dbReference>